<dbReference type="GO" id="GO:0016878">
    <property type="term" value="F:acid-thiol ligase activity"/>
    <property type="evidence" value="ECO:0007669"/>
    <property type="project" value="UniProtKB-ARBA"/>
</dbReference>
<keyword evidence="5" id="KW-1185">Reference proteome</keyword>
<gene>
    <name evidence="4" type="ORF">SE17_42435</name>
</gene>
<dbReference type="InterPro" id="IPR025110">
    <property type="entry name" value="AMP-bd_C"/>
</dbReference>
<dbReference type="Pfam" id="PF13193">
    <property type="entry name" value="AMP-binding_C"/>
    <property type="match status" value="1"/>
</dbReference>
<dbReference type="InterPro" id="IPR045851">
    <property type="entry name" value="AMP-bd_C_sf"/>
</dbReference>
<dbReference type="FunFam" id="3.30.300.30:FF:000008">
    <property type="entry name" value="2,3-dihydroxybenzoate-AMP ligase"/>
    <property type="match status" value="1"/>
</dbReference>
<dbReference type="Gene3D" id="3.40.50.12780">
    <property type="entry name" value="N-terminal domain of ligase-like"/>
    <property type="match status" value="1"/>
</dbReference>
<evidence type="ECO:0000259" key="3">
    <source>
        <dbReference type="Pfam" id="PF13193"/>
    </source>
</evidence>
<sequence length="145" mass="15482">PTVLRGYVNRPDATAAALRDGWLFTGDLGYRDEEGFLFVVSRRTDLIISGGENVYPAEIEAALLAHSAVAEAAALGLPDAQWGQVPAAAVVLRAGQTATPADLIAWCRARMAGYKTPRRIEIVPALPRNAGGKVIRAELRALFEA</sequence>
<evidence type="ECO:0000313" key="4">
    <source>
        <dbReference type="EMBL" id="KPV47411.1"/>
    </source>
</evidence>
<keyword evidence="2" id="KW-0436">Ligase</keyword>
<dbReference type="PATRIC" id="fig|186479.3.peg.7061"/>
<dbReference type="Proteomes" id="UP000050509">
    <property type="component" value="Unassembled WGS sequence"/>
</dbReference>
<comment type="similarity">
    <text evidence="1">Belongs to the ATP-dependent AMP-binding enzyme family.</text>
</comment>
<proteinExistence type="inferred from homology"/>
<feature type="non-terminal residue" evidence="4">
    <location>
        <position position="1"/>
    </location>
</feature>
<dbReference type="InterPro" id="IPR042099">
    <property type="entry name" value="ANL_N_sf"/>
</dbReference>
<dbReference type="InterPro" id="IPR050237">
    <property type="entry name" value="ATP-dep_AMP-bd_enzyme"/>
</dbReference>
<accession>A0A0P9D405</accession>
<dbReference type="AlphaFoldDB" id="A0A0P9D405"/>
<comment type="caution">
    <text evidence="4">The sequence shown here is derived from an EMBL/GenBank/DDBJ whole genome shotgun (WGS) entry which is preliminary data.</text>
</comment>
<dbReference type="SUPFAM" id="SSF56801">
    <property type="entry name" value="Acetyl-CoA synthetase-like"/>
    <property type="match status" value="1"/>
</dbReference>
<reference evidence="4 5" key="1">
    <citation type="submission" date="2015-09" db="EMBL/GenBank/DDBJ databases">
        <title>Draft genome sequence of Kouleothrix aurantiaca JCM 19913.</title>
        <authorList>
            <person name="Hemp J."/>
        </authorList>
    </citation>
    <scope>NUCLEOTIDE SEQUENCE [LARGE SCALE GENOMIC DNA]</scope>
    <source>
        <strain evidence="4 5">COM-B</strain>
    </source>
</reference>
<organism evidence="4 5">
    <name type="scientific">Kouleothrix aurantiaca</name>
    <dbReference type="NCBI Taxonomy" id="186479"/>
    <lineage>
        <taxon>Bacteria</taxon>
        <taxon>Bacillati</taxon>
        <taxon>Chloroflexota</taxon>
        <taxon>Chloroflexia</taxon>
        <taxon>Chloroflexales</taxon>
        <taxon>Roseiflexineae</taxon>
        <taxon>Roseiflexaceae</taxon>
        <taxon>Kouleothrix</taxon>
    </lineage>
</organism>
<protein>
    <recommendedName>
        <fullName evidence="3">AMP-binding enzyme C-terminal domain-containing protein</fullName>
    </recommendedName>
</protein>
<dbReference type="PANTHER" id="PTHR43767">
    <property type="entry name" value="LONG-CHAIN-FATTY-ACID--COA LIGASE"/>
    <property type="match status" value="1"/>
</dbReference>
<dbReference type="Gene3D" id="3.30.300.30">
    <property type="match status" value="1"/>
</dbReference>
<dbReference type="EMBL" id="LJCR01003397">
    <property type="protein sequence ID" value="KPV47411.1"/>
    <property type="molecule type" value="Genomic_DNA"/>
</dbReference>
<evidence type="ECO:0000313" key="5">
    <source>
        <dbReference type="Proteomes" id="UP000050509"/>
    </source>
</evidence>
<evidence type="ECO:0000256" key="1">
    <source>
        <dbReference type="ARBA" id="ARBA00006432"/>
    </source>
</evidence>
<name>A0A0P9D405_9CHLR</name>
<feature type="domain" description="AMP-binding enzyme C-terminal" evidence="3">
    <location>
        <begin position="58"/>
        <end position="133"/>
    </location>
</feature>
<dbReference type="PANTHER" id="PTHR43767:SF1">
    <property type="entry name" value="NONRIBOSOMAL PEPTIDE SYNTHASE PES1 (EUROFUNG)-RELATED"/>
    <property type="match status" value="1"/>
</dbReference>
<evidence type="ECO:0000256" key="2">
    <source>
        <dbReference type="ARBA" id="ARBA00022598"/>
    </source>
</evidence>